<proteinExistence type="inferred from homology"/>
<dbReference type="Pfam" id="PF02342">
    <property type="entry name" value="TerD"/>
    <property type="match status" value="1"/>
</dbReference>
<protein>
    <submittedName>
        <fullName evidence="4">Stress response protein SCP2</fullName>
    </submittedName>
</protein>
<evidence type="ECO:0000256" key="2">
    <source>
        <dbReference type="SAM" id="MobiDB-lite"/>
    </source>
</evidence>
<dbReference type="PANTHER" id="PTHR32097:SF4">
    <property type="entry name" value="GENERAL STRESS PROTEIN 16U"/>
    <property type="match status" value="1"/>
</dbReference>
<evidence type="ECO:0000313" key="5">
    <source>
        <dbReference type="Proteomes" id="UP000316331"/>
    </source>
</evidence>
<gene>
    <name evidence="4" type="ORF">FB390_2670</name>
</gene>
<sequence length="536" mass="55258">MSSVIGKGGNVALGGGRLHVTVAPAGIDLSVLCVRDHGKVGDDSEFVFYNQPVSPDGAVRLTDGAICIDLPSVGAVTDRLVVAASVDNGVFGGIPLAVRITEDGGLAHDLPITGLSSETTVILGEVYRRANGWKLRNVAQGYATGLAGLATDFGISVDDEPQSTNPSAAQQFPSPAQSAVPHTPAFGQPPVPSAGSPGASFGQPPVGSPNAASFGQPPTGPTAGASYGQPPVGPTGGTAFGQPPTGPSPGTHFGTPPDSYHAGAQSFAPPPPSSGSNFGTPPGSYQAAPQSFPPPSATPGASFGSTPDSHAQAPTGPHGMPPQTPPPSGVNFSKGAVTLTKNAPPVLLEKAPVIRLRVAWASGTDYEAYALVVLNTGEVVHVATFDAKDTPANPHYRDLVRHLGDRGRGHVRSGGGQAEEIIEVRFAPEIVAIVPVAYSAINNGTGSFFKYRVSLAIENGADQVVIPADQAKKSSWIFTCVPGVVYNRPEGVLIERLELYSKRFSEFRPAVFLQPDGRVEVKMDKGPINQFKADRT</sequence>
<feature type="compositionally biased region" description="Low complexity" evidence="2">
    <location>
        <begin position="166"/>
        <end position="179"/>
    </location>
</feature>
<feature type="compositionally biased region" description="Pro residues" evidence="2">
    <location>
        <begin position="319"/>
        <end position="328"/>
    </location>
</feature>
<evidence type="ECO:0000313" key="4">
    <source>
        <dbReference type="EMBL" id="TQM31030.1"/>
    </source>
</evidence>
<feature type="region of interest" description="Disordered" evidence="2">
    <location>
        <begin position="157"/>
        <end position="335"/>
    </location>
</feature>
<evidence type="ECO:0000256" key="1">
    <source>
        <dbReference type="ARBA" id="ARBA00008775"/>
    </source>
</evidence>
<dbReference type="Gene3D" id="2.60.60.30">
    <property type="entry name" value="sav2460 like domains"/>
    <property type="match status" value="1"/>
</dbReference>
<dbReference type="RefSeq" id="WP_141809204.1">
    <property type="nucleotide sequence ID" value="NZ_VFPG01000001.1"/>
</dbReference>
<dbReference type="AlphaFoldDB" id="A0A543FB77"/>
<reference evidence="4 5" key="1">
    <citation type="submission" date="2019-06" db="EMBL/GenBank/DDBJ databases">
        <title>Sequencing the genomes of 1000 actinobacteria strains.</title>
        <authorList>
            <person name="Klenk H.-P."/>
        </authorList>
    </citation>
    <scope>NUCLEOTIDE SEQUENCE [LARGE SCALE GENOMIC DNA]</scope>
    <source>
        <strain evidence="4 5">DSM 103495</strain>
    </source>
</reference>
<dbReference type="InterPro" id="IPR051324">
    <property type="entry name" value="Stress/Tellurium_Resist"/>
</dbReference>
<feature type="domain" description="TerD" evidence="3">
    <location>
        <begin position="25"/>
        <end position="153"/>
    </location>
</feature>
<organism evidence="4 5">
    <name type="scientific">Nocardia bhagyanarayanae</name>
    <dbReference type="NCBI Taxonomy" id="1215925"/>
    <lineage>
        <taxon>Bacteria</taxon>
        <taxon>Bacillati</taxon>
        <taxon>Actinomycetota</taxon>
        <taxon>Actinomycetes</taxon>
        <taxon>Mycobacteriales</taxon>
        <taxon>Nocardiaceae</taxon>
        <taxon>Nocardia</taxon>
    </lineage>
</organism>
<dbReference type="Proteomes" id="UP000316331">
    <property type="component" value="Unassembled WGS sequence"/>
</dbReference>
<dbReference type="InterPro" id="IPR003325">
    <property type="entry name" value="TerD"/>
</dbReference>
<comment type="caution">
    <text evidence="4">The sequence shown here is derived from an EMBL/GenBank/DDBJ whole genome shotgun (WGS) entry which is preliminary data.</text>
</comment>
<dbReference type="PANTHER" id="PTHR32097">
    <property type="entry name" value="CAMP-BINDING PROTEIN 1-RELATED"/>
    <property type="match status" value="1"/>
</dbReference>
<name>A0A543FB77_9NOCA</name>
<evidence type="ECO:0000259" key="3">
    <source>
        <dbReference type="Pfam" id="PF02342"/>
    </source>
</evidence>
<dbReference type="CDD" id="cd06974">
    <property type="entry name" value="TerD_like"/>
    <property type="match status" value="1"/>
</dbReference>
<comment type="similarity">
    <text evidence="1">Belongs to the CAPAB/TerDEXZ family.</text>
</comment>
<dbReference type="EMBL" id="VFPG01000001">
    <property type="protein sequence ID" value="TQM31030.1"/>
    <property type="molecule type" value="Genomic_DNA"/>
</dbReference>
<accession>A0A543FB77</accession>
<keyword evidence="5" id="KW-1185">Reference proteome</keyword>
<feature type="compositionally biased region" description="Low complexity" evidence="2">
    <location>
        <begin position="193"/>
        <end position="205"/>
    </location>
</feature>
<dbReference type="OrthoDB" id="5756874at2"/>